<sequence>MDDTNVVNLHESQHEWAVRLVRLIHSPIYDGIMTMFKEADSLCIQSEEPDKYLMTFQNFLSRVPKWNDEIISKEVARIIEKSKCTYLEDLLTCVHITHLKILSTVRTSKTQKKVEIDIPKLNTFIHTVYIHIARELYSNVYLFNKDVQPLVFQQNRNEITKCIKEAVLNAVRDSIPVDKLLRAYLDETTDLLKEEKIKEKVETKEDTPIEKKNLSFSDNDMAITVDNQHETIHAPKDEKTLEQIADIRNKERKAMEAEEEEEDKIKFVDDATPFAIDIPIEVVEPPIHLDFEELK</sequence>
<name>A0A6C0B8E8_9ZZZZ</name>
<organism evidence="1">
    <name type="scientific">viral metagenome</name>
    <dbReference type="NCBI Taxonomy" id="1070528"/>
    <lineage>
        <taxon>unclassified sequences</taxon>
        <taxon>metagenomes</taxon>
        <taxon>organismal metagenomes</taxon>
    </lineage>
</organism>
<accession>A0A6C0B8E8</accession>
<evidence type="ECO:0000313" key="1">
    <source>
        <dbReference type="EMBL" id="QHS88134.1"/>
    </source>
</evidence>
<proteinExistence type="predicted"/>
<dbReference type="Pfam" id="PF19068">
    <property type="entry name" value="DUF5764"/>
    <property type="match status" value="1"/>
</dbReference>
<dbReference type="AlphaFoldDB" id="A0A6C0B8E8"/>
<dbReference type="EMBL" id="MN739094">
    <property type="protein sequence ID" value="QHS88134.1"/>
    <property type="molecule type" value="Genomic_DNA"/>
</dbReference>
<dbReference type="InterPro" id="IPR043913">
    <property type="entry name" value="DUF5764"/>
</dbReference>
<reference evidence="1" key="1">
    <citation type="journal article" date="2020" name="Nature">
        <title>Giant virus diversity and host interactions through global metagenomics.</title>
        <authorList>
            <person name="Schulz F."/>
            <person name="Roux S."/>
            <person name="Paez-Espino D."/>
            <person name="Jungbluth S."/>
            <person name="Walsh D.A."/>
            <person name="Denef V.J."/>
            <person name="McMahon K.D."/>
            <person name="Konstantinidis K.T."/>
            <person name="Eloe-Fadrosh E.A."/>
            <person name="Kyrpides N.C."/>
            <person name="Woyke T."/>
        </authorList>
    </citation>
    <scope>NUCLEOTIDE SEQUENCE</scope>
    <source>
        <strain evidence="1">GVMAG-M-3300010158-55</strain>
    </source>
</reference>
<protein>
    <submittedName>
        <fullName evidence="1">Uncharacterized protein</fullName>
    </submittedName>
</protein>